<dbReference type="SUPFAM" id="SSF81573">
    <property type="entry name" value="F1F0 ATP synthase subunit B, membrane domain"/>
    <property type="match status" value="1"/>
</dbReference>
<dbReference type="Pfam" id="PF00430">
    <property type="entry name" value="ATP-synt_B"/>
    <property type="match status" value="1"/>
</dbReference>
<dbReference type="RefSeq" id="WP_064283942.1">
    <property type="nucleotide sequence ID" value="NZ_LWCS01000044.1"/>
</dbReference>
<evidence type="ECO:0000256" key="15">
    <source>
        <dbReference type="ARBA" id="ARBA00025198"/>
    </source>
</evidence>
<comment type="similarity">
    <text evidence="18">Belongs to the ATPase delta chain family.</text>
</comment>
<evidence type="ECO:0000256" key="3">
    <source>
        <dbReference type="ARBA" id="ARBA00010811"/>
    </source>
</evidence>
<protein>
    <recommendedName>
        <fullName evidence="17 18">Multifunctional fusion protein</fullName>
    </recommendedName>
    <domain>
        <recommendedName>
            <fullName evidence="17">ATP synthase subunit b</fullName>
        </recommendedName>
        <alternativeName>
            <fullName evidence="17">ATP synthase F(0) sector subunit b</fullName>
        </alternativeName>
        <alternativeName>
            <fullName evidence="17">ATPase subunit I</fullName>
        </alternativeName>
        <alternativeName>
            <fullName evidence="17">F-type ATPase subunit b</fullName>
            <shortName evidence="17">F-ATPase subunit b</shortName>
        </alternativeName>
    </domain>
    <domain>
        <recommendedName>
            <fullName evidence="18">ATP synthase subunit delta</fullName>
        </recommendedName>
        <alternativeName>
            <fullName evidence="18">ATP synthase F(1) sector subunit delta</fullName>
        </alternativeName>
        <alternativeName>
            <fullName evidence="18">F-type ATPase subunit delta</fullName>
            <shortName evidence="18">F-ATPase subunit delta</shortName>
        </alternativeName>
    </domain>
</protein>
<evidence type="ECO:0000256" key="1">
    <source>
        <dbReference type="ARBA" id="ARBA00004162"/>
    </source>
</evidence>
<dbReference type="InterPro" id="IPR026015">
    <property type="entry name" value="ATP_synth_OSCP/delta_N_sf"/>
</dbReference>
<evidence type="ECO:0000313" key="20">
    <source>
        <dbReference type="Proteomes" id="UP000078396"/>
    </source>
</evidence>
<dbReference type="eggNOG" id="COG0711">
    <property type="taxonomic scope" value="Bacteria"/>
</dbReference>
<evidence type="ECO:0000256" key="4">
    <source>
        <dbReference type="ARBA" id="ARBA00022448"/>
    </source>
</evidence>
<dbReference type="PANTHER" id="PTHR11910">
    <property type="entry name" value="ATP SYNTHASE DELTA CHAIN"/>
    <property type="match status" value="1"/>
</dbReference>
<dbReference type="CDD" id="cd06503">
    <property type="entry name" value="ATP-synt_Fo_b"/>
    <property type="match status" value="1"/>
</dbReference>
<dbReference type="GO" id="GO:0046933">
    <property type="term" value="F:proton-transporting ATP synthase activity, rotational mechanism"/>
    <property type="evidence" value="ECO:0007669"/>
    <property type="project" value="UniProtKB-UniRule"/>
</dbReference>
<sequence>MSTFIGQLIGFAVIVFIIVKWVVPPVRNLMHKQQEAVRIALAESAEASKKLADADAMHAKAVADAKSDGQKVTNEARQDSERIAAQLAEQADAEAERIKSQGAQQVQLMRQQLIRQLRSGLGAESVQKAEDIVRNYVADPAAQASTVDRFLEELDAMAPSPVVLEAGASLNLRAASREALAEVVKKFESVADGADSATLTTLAEELASVARLLLKEPTLNKHLAEPADDAAPKVRIVERLFEGKVDGTTLDLLKTAVAQRWSDEANLVDALEHVSRLALLVRAERDGQGEEVEDQLFRFGRVLDAESELSRLLSDTTVPTEKRVELLKKVLDSGGGVNGTAAALLTQTVELLRGEPAHNAVNDLAELAVSRRGEAVAQVTAAAELTPEQRTRLTEVLSRIYGTPVSVQLEVDPDLLGGLLITVGDEVIDGSISSRLAAARAGLPD</sequence>
<keyword evidence="13 17" id="KW-0066">ATP synthesis</keyword>
<keyword evidence="4 17" id="KW-0813">Transport</keyword>
<dbReference type="NCBIfam" id="NF009967">
    <property type="entry name" value="PRK13430.1"/>
    <property type="match status" value="1"/>
</dbReference>
<comment type="similarity">
    <text evidence="3">In the N-terminal section; belongs to the ATPase B chain family.</text>
</comment>
<keyword evidence="18" id="KW-0139">CF(1)</keyword>
<dbReference type="Pfam" id="PF00213">
    <property type="entry name" value="OSCP"/>
    <property type="match status" value="1"/>
</dbReference>
<dbReference type="HAMAP" id="MF_01416">
    <property type="entry name" value="ATP_synth_delta_bact"/>
    <property type="match status" value="1"/>
</dbReference>
<comment type="function">
    <text evidence="15 17">F(1)F(0) ATP synthase produces ATP from ADP in the presence of a proton or sodium gradient. F-type ATPases consist of two structural domains, F(1) containing the extramembraneous catalytic core and F(0) containing the membrane proton channel, linked together by a central stalk and a peripheral stalk. During catalysis, ATP synthesis in the catalytic domain of F(1) is coupled via a rotary mechanism of the central stalk subunits to proton translocation.</text>
</comment>
<comment type="subunit">
    <text evidence="16 17">F-type ATPases have 2 components, F(1) - the catalytic core - and F(0) - the membrane proton channel. F(1) has five subunits: alpha(3), beta(3), gamma(1), delta(1), epsilon(1). F(0) has three main subunits: a(1), b(2) and c(10-14). The alpha and beta chains form an alternating ring which encloses part of the gamma chain. F(1) is attached to F(0) by a central stalk formed by the gamma and epsilon chains, while a peripheral stalk is formed by the delta and b chains.</text>
</comment>
<comment type="subcellular location">
    <subcellularLocation>
        <location evidence="18">Cell membrane</location>
        <topology evidence="18">Peripheral membrane protein</topology>
    </subcellularLocation>
    <subcellularLocation>
        <location evidence="1 17">Cell membrane</location>
        <topology evidence="1 17">Single-pass membrane protein</topology>
    </subcellularLocation>
</comment>
<dbReference type="NCBIfam" id="TIGR01145">
    <property type="entry name" value="ATP_synt_delta"/>
    <property type="match status" value="1"/>
</dbReference>
<evidence type="ECO:0000256" key="17">
    <source>
        <dbReference type="HAMAP-Rule" id="MF_01398"/>
    </source>
</evidence>
<proteinExistence type="inferred from homology"/>
<evidence type="ECO:0000256" key="8">
    <source>
        <dbReference type="ARBA" id="ARBA00022781"/>
    </source>
</evidence>
<keyword evidence="12" id="KW-0511">Multifunctional enzyme</keyword>
<feature type="transmembrane region" description="Helical" evidence="17">
    <location>
        <begin position="6"/>
        <end position="23"/>
    </location>
</feature>
<dbReference type="Proteomes" id="UP000078396">
    <property type="component" value="Unassembled WGS sequence"/>
</dbReference>
<keyword evidence="7 17" id="KW-0812">Transmembrane</keyword>
<reference evidence="19 20" key="1">
    <citation type="submission" date="2016-04" db="EMBL/GenBank/DDBJ databases">
        <title>Draft Genome Sequences of Staphylococcus capitis Strain H36, S. capitis Strain H65, S. cohnii Strain H62, S. hominis Strain H69, Mycobacterium iranicum Strain H39, Plantibacter sp. Strain H53, Pseudomonas oryzihabitans Strain H72, and Microbacterium sp. Strain H83, isolated from residential settings.</title>
        <authorList>
            <person name="Lymperopoulou D."/>
            <person name="Adams R.I."/>
            <person name="Lindow S."/>
            <person name="Coil D.A."/>
            <person name="Jospin G."/>
            <person name="Eisen J.A."/>
        </authorList>
    </citation>
    <scope>NUCLEOTIDE SEQUENCE [LARGE SCALE GENOMIC DNA]</scope>
    <source>
        <strain evidence="19 20">H39</strain>
    </source>
</reference>
<evidence type="ECO:0000256" key="16">
    <source>
        <dbReference type="ARBA" id="ARBA00025830"/>
    </source>
</evidence>
<evidence type="ECO:0000256" key="12">
    <source>
        <dbReference type="ARBA" id="ARBA00023268"/>
    </source>
</evidence>
<evidence type="ECO:0000256" key="6">
    <source>
        <dbReference type="ARBA" id="ARBA00022547"/>
    </source>
</evidence>
<keyword evidence="11 17" id="KW-0472">Membrane</keyword>
<dbReference type="InterPro" id="IPR002146">
    <property type="entry name" value="ATP_synth_b/b'su_bac/chlpt"/>
</dbReference>
<dbReference type="STRING" id="912594.AWC12_25365"/>
<comment type="function">
    <text evidence="17">Component of the F(0) channel, it forms part of the peripheral stalk, linking F(1) to F(0).</text>
</comment>
<dbReference type="GO" id="GO:0005886">
    <property type="term" value="C:plasma membrane"/>
    <property type="evidence" value="ECO:0007669"/>
    <property type="project" value="UniProtKB-SubCell"/>
</dbReference>
<evidence type="ECO:0000256" key="2">
    <source>
        <dbReference type="ARBA" id="ARBA00010377"/>
    </source>
</evidence>
<dbReference type="EMBL" id="LWCS01000044">
    <property type="protein sequence ID" value="OAN34321.1"/>
    <property type="molecule type" value="Genomic_DNA"/>
</dbReference>
<keyword evidence="10 17" id="KW-0406">Ion transport</keyword>
<dbReference type="NCBIfam" id="NF009961">
    <property type="entry name" value="PRK13428.1"/>
    <property type="match status" value="1"/>
</dbReference>
<dbReference type="OrthoDB" id="5242917at2"/>
<evidence type="ECO:0000256" key="18">
    <source>
        <dbReference type="HAMAP-Rule" id="MF_01416"/>
    </source>
</evidence>
<comment type="caution">
    <text evidence="19">The sequence shown here is derived from an EMBL/GenBank/DDBJ whole genome shotgun (WGS) entry which is preliminary data.</text>
</comment>
<dbReference type="InterPro" id="IPR028987">
    <property type="entry name" value="ATP_synth_B-like_membr_sf"/>
</dbReference>
<evidence type="ECO:0000256" key="13">
    <source>
        <dbReference type="ARBA" id="ARBA00023310"/>
    </source>
</evidence>
<keyword evidence="6 17" id="KW-0138">CF(0)</keyword>
<dbReference type="AlphaFoldDB" id="A0A178LR21"/>
<evidence type="ECO:0000313" key="19">
    <source>
        <dbReference type="EMBL" id="OAN34321.1"/>
    </source>
</evidence>
<evidence type="ECO:0000256" key="7">
    <source>
        <dbReference type="ARBA" id="ARBA00022692"/>
    </source>
</evidence>
<evidence type="ECO:0000256" key="9">
    <source>
        <dbReference type="ARBA" id="ARBA00022989"/>
    </source>
</evidence>
<evidence type="ECO:0000256" key="14">
    <source>
        <dbReference type="ARBA" id="ARBA00024925"/>
    </source>
</evidence>
<dbReference type="HAMAP" id="MF_01398">
    <property type="entry name" value="ATP_synth_b_bprime"/>
    <property type="match status" value="1"/>
</dbReference>
<evidence type="ECO:0000256" key="5">
    <source>
        <dbReference type="ARBA" id="ARBA00022475"/>
    </source>
</evidence>
<evidence type="ECO:0000256" key="10">
    <source>
        <dbReference type="ARBA" id="ARBA00023065"/>
    </source>
</evidence>
<comment type="function">
    <text evidence="14">This fusion protein includes a component of the F(0) channel (subunit b) and of the F(1) subunit (subunit delta). Two copies of subunit b and one of delta together form the peripheral 'stator' stalk which links F(1) to F(0).</text>
</comment>
<dbReference type="eggNOG" id="COG0712">
    <property type="taxonomic scope" value="Bacteria"/>
</dbReference>
<dbReference type="Gene3D" id="1.10.520.20">
    <property type="entry name" value="N-terminal domain of the delta subunit of the F1F0-ATP synthase"/>
    <property type="match status" value="1"/>
</dbReference>
<comment type="similarity">
    <text evidence="17">Belongs to the ATPase B chain family.</text>
</comment>
<keyword evidence="8 17" id="KW-0375">Hydrogen ion transport</keyword>
<accession>A0A178LR21</accession>
<comment type="function">
    <text evidence="18">This protein is part of the stalk that links CF(0) to CF(1). It either transmits conformational changes from CF(0) to CF(1) or is implicated in proton conduction.</text>
</comment>
<dbReference type="InterPro" id="IPR000711">
    <property type="entry name" value="ATPase_OSCP/dsu"/>
</dbReference>
<comment type="similarity">
    <text evidence="2">In the C-terminal section; belongs to the ATPase delta chain family.</text>
</comment>
<evidence type="ECO:0000256" key="11">
    <source>
        <dbReference type="ARBA" id="ARBA00023136"/>
    </source>
</evidence>
<keyword evidence="5 17" id="KW-1003">Cell membrane</keyword>
<dbReference type="GO" id="GO:0045259">
    <property type="term" value="C:proton-transporting ATP synthase complex"/>
    <property type="evidence" value="ECO:0007669"/>
    <property type="project" value="UniProtKB-KW"/>
</dbReference>
<organism evidence="19 20">
    <name type="scientific">Mycolicibacterium iranicum</name>
    <name type="common">Mycobacterium iranicum</name>
    <dbReference type="NCBI Taxonomy" id="912594"/>
    <lineage>
        <taxon>Bacteria</taxon>
        <taxon>Bacillati</taxon>
        <taxon>Actinomycetota</taxon>
        <taxon>Actinomycetes</taxon>
        <taxon>Mycobacteriales</taxon>
        <taxon>Mycobacteriaceae</taxon>
        <taxon>Mycolicibacterium</taxon>
    </lineage>
</organism>
<keyword evidence="9 17" id="KW-1133">Transmembrane helix</keyword>
<name>A0A178LR21_MYCIR</name>
<gene>
    <name evidence="18" type="primary">atpH</name>
    <name evidence="17" type="synonym">atpF</name>
    <name evidence="19" type="ORF">A4X20_27120</name>
</gene>